<dbReference type="PROSITE" id="PS51257">
    <property type="entry name" value="PROKAR_LIPOPROTEIN"/>
    <property type="match status" value="1"/>
</dbReference>
<keyword evidence="6" id="KW-1185">Reference proteome</keyword>
<protein>
    <recommendedName>
        <fullName evidence="4">Fibrinogen C-terminal domain-containing protein</fullName>
    </recommendedName>
</protein>
<name>A0A9D4EEQ7_DREPO</name>
<evidence type="ECO:0000259" key="4">
    <source>
        <dbReference type="Pfam" id="PF00147"/>
    </source>
</evidence>
<accession>A0A9D4EEQ7</accession>
<comment type="caution">
    <text evidence="5">The sequence shown here is derived from an EMBL/GenBank/DDBJ whole genome shotgun (WGS) entry which is preliminary data.</text>
</comment>
<dbReference type="Gene3D" id="4.10.530.10">
    <property type="entry name" value="Gamma-fibrinogen Carboxyl Terminal Fragment, domain 2"/>
    <property type="match status" value="1"/>
</dbReference>
<evidence type="ECO:0000256" key="2">
    <source>
        <dbReference type="ARBA" id="ARBA00022525"/>
    </source>
</evidence>
<feature type="domain" description="Fibrinogen C-terminal" evidence="4">
    <location>
        <begin position="23"/>
        <end position="69"/>
    </location>
</feature>
<dbReference type="InterPro" id="IPR036056">
    <property type="entry name" value="Fibrinogen-like_C"/>
</dbReference>
<dbReference type="GO" id="GO:0005577">
    <property type="term" value="C:fibrinogen complex"/>
    <property type="evidence" value="ECO:0007669"/>
    <property type="project" value="TreeGrafter"/>
</dbReference>
<dbReference type="AlphaFoldDB" id="A0A9D4EEQ7"/>
<evidence type="ECO:0000313" key="5">
    <source>
        <dbReference type="EMBL" id="KAH3779259.1"/>
    </source>
</evidence>
<dbReference type="Pfam" id="PF00147">
    <property type="entry name" value="Fibrinogen_C"/>
    <property type="match status" value="1"/>
</dbReference>
<evidence type="ECO:0000313" key="6">
    <source>
        <dbReference type="Proteomes" id="UP000828390"/>
    </source>
</evidence>
<keyword evidence="3" id="KW-1015">Disulfide bond</keyword>
<keyword evidence="2" id="KW-0964">Secreted</keyword>
<dbReference type="GO" id="GO:0005201">
    <property type="term" value="F:extracellular matrix structural constituent"/>
    <property type="evidence" value="ECO:0007669"/>
    <property type="project" value="TreeGrafter"/>
</dbReference>
<dbReference type="GO" id="GO:0030674">
    <property type="term" value="F:protein-macromolecule adaptor activity"/>
    <property type="evidence" value="ECO:0007669"/>
    <property type="project" value="TreeGrafter"/>
</dbReference>
<dbReference type="InterPro" id="IPR002181">
    <property type="entry name" value="Fibrinogen_a/b/g_C_dom"/>
</dbReference>
<dbReference type="InterPro" id="IPR037579">
    <property type="entry name" value="FIB_ANG-like"/>
</dbReference>
<dbReference type="GO" id="GO:0034116">
    <property type="term" value="P:positive regulation of heterotypic cell-cell adhesion"/>
    <property type="evidence" value="ECO:0007669"/>
    <property type="project" value="TreeGrafter"/>
</dbReference>
<reference evidence="5" key="1">
    <citation type="journal article" date="2019" name="bioRxiv">
        <title>The Genome of the Zebra Mussel, Dreissena polymorpha: A Resource for Invasive Species Research.</title>
        <authorList>
            <person name="McCartney M.A."/>
            <person name="Auch B."/>
            <person name="Kono T."/>
            <person name="Mallez S."/>
            <person name="Zhang Y."/>
            <person name="Obille A."/>
            <person name="Becker A."/>
            <person name="Abrahante J.E."/>
            <person name="Garbe J."/>
            <person name="Badalamenti J.P."/>
            <person name="Herman A."/>
            <person name="Mangelson H."/>
            <person name="Liachko I."/>
            <person name="Sullivan S."/>
            <person name="Sone E.D."/>
            <person name="Koren S."/>
            <person name="Silverstein K.A.T."/>
            <person name="Beckman K.B."/>
            <person name="Gohl D.M."/>
        </authorList>
    </citation>
    <scope>NUCLEOTIDE SEQUENCE</scope>
    <source>
        <strain evidence="5">Duluth1</strain>
        <tissue evidence="5">Whole animal</tissue>
    </source>
</reference>
<organism evidence="5 6">
    <name type="scientific">Dreissena polymorpha</name>
    <name type="common">Zebra mussel</name>
    <name type="synonym">Mytilus polymorpha</name>
    <dbReference type="NCBI Taxonomy" id="45954"/>
    <lineage>
        <taxon>Eukaryota</taxon>
        <taxon>Metazoa</taxon>
        <taxon>Spiralia</taxon>
        <taxon>Lophotrochozoa</taxon>
        <taxon>Mollusca</taxon>
        <taxon>Bivalvia</taxon>
        <taxon>Autobranchia</taxon>
        <taxon>Heteroconchia</taxon>
        <taxon>Euheterodonta</taxon>
        <taxon>Imparidentia</taxon>
        <taxon>Neoheterodontei</taxon>
        <taxon>Myida</taxon>
        <taxon>Dreissenoidea</taxon>
        <taxon>Dreissenidae</taxon>
        <taxon>Dreissena</taxon>
    </lineage>
</organism>
<sequence length="96" mass="10603">MNIGSRLQSYNDHSLNGSPTNSAVGCAFSTYDHDVDNYPDSCAVEFHGGWWYNYCINAINPNGLYGGPEKYGREFMIYGSDSGDAHAAITMMFKQS</sequence>
<evidence type="ECO:0000256" key="1">
    <source>
        <dbReference type="ARBA" id="ARBA00004613"/>
    </source>
</evidence>
<proteinExistence type="predicted"/>
<dbReference type="SUPFAM" id="SSF56496">
    <property type="entry name" value="Fibrinogen C-terminal domain-like"/>
    <property type="match status" value="1"/>
</dbReference>
<dbReference type="PANTHER" id="PTHR47221:SF7">
    <property type="entry name" value="FIBRINOGEN BETA CHAIN"/>
    <property type="match status" value="1"/>
</dbReference>
<comment type="subcellular location">
    <subcellularLocation>
        <location evidence="1">Secreted</location>
    </subcellularLocation>
</comment>
<reference evidence="5" key="2">
    <citation type="submission" date="2020-11" db="EMBL/GenBank/DDBJ databases">
        <authorList>
            <person name="McCartney M.A."/>
            <person name="Auch B."/>
            <person name="Kono T."/>
            <person name="Mallez S."/>
            <person name="Becker A."/>
            <person name="Gohl D.M."/>
            <person name="Silverstein K.A.T."/>
            <person name="Koren S."/>
            <person name="Bechman K.B."/>
            <person name="Herman A."/>
            <person name="Abrahante J.E."/>
            <person name="Garbe J."/>
        </authorList>
    </citation>
    <scope>NUCLEOTIDE SEQUENCE</scope>
    <source>
        <strain evidence="5">Duluth1</strain>
        <tissue evidence="5">Whole animal</tissue>
    </source>
</reference>
<dbReference type="Proteomes" id="UP000828390">
    <property type="component" value="Unassembled WGS sequence"/>
</dbReference>
<gene>
    <name evidence="5" type="ORF">DPMN_157059</name>
</gene>
<dbReference type="EMBL" id="JAIWYP010000008">
    <property type="protein sequence ID" value="KAH3779259.1"/>
    <property type="molecule type" value="Genomic_DNA"/>
</dbReference>
<dbReference type="PANTHER" id="PTHR47221">
    <property type="entry name" value="FIBRINOGEN ALPHA CHAIN"/>
    <property type="match status" value="1"/>
</dbReference>
<evidence type="ECO:0000256" key="3">
    <source>
        <dbReference type="ARBA" id="ARBA00023157"/>
    </source>
</evidence>